<proteinExistence type="predicted"/>
<protein>
    <submittedName>
        <fullName evidence="1">Uncharacterized protein</fullName>
    </submittedName>
</protein>
<dbReference type="Proteomes" id="UP000634136">
    <property type="component" value="Unassembled WGS sequence"/>
</dbReference>
<accession>A0A834TVE6</accession>
<dbReference type="EMBL" id="JAAIUW010000006">
    <property type="protein sequence ID" value="KAF7827035.1"/>
    <property type="molecule type" value="Genomic_DNA"/>
</dbReference>
<reference evidence="1" key="1">
    <citation type="submission" date="2020-09" db="EMBL/GenBank/DDBJ databases">
        <title>Genome-Enabled Discovery of Anthraquinone Biosynthesis in Senna tora.</title>
        <authorList>
            <person name="Kang S.-H."/>
            <person name="Pandey R.P."/>
            <person name="Lee C.-M."/>
            <person name="Sim J.-S."/>
            <person name="Jeong J.-T."/>
            <person name="Choi B.-S."/>
            <person name="Jung M."/>
            <person name="Ginzburg D."/>
            <person name="Zhao K."/>
            <person name="Won S.Y."/>
            <person name="Oh T.-J."/>
            <person name="Yu Y."/>
            <person name="Kim N.-H."/>
            <person name="Lee O.R."/>
            <person name="Lee T.-H."/>
            <person name="Bashyal P."/>
            <person name="Kim T.-S."/>
            <person name="Lee W.-H."/>
            <person name="Kawkins C."/>
            <person name="Kim C.-K."/>
            <person name="Kim J.S."/>
            <person name="Ahn B.O."/>
            <person name="Rhee S.Y."/>
            <person name="Sohng J.K."/>
        </authorList>
    </citation>
    <scope>NUCLEOTIDE SEQUENCE</scope>
    <source>
        <tissue evidence="1">Leaf</tissue>
    </source>
</reference>
<name>A0A834TVE6_9FABA</name>
<keyword evidence="2" id="KW-1185">Reference proteome</keyword>
<comment type="caution">
    <text evidence="1">The sequence shown here is derived from an EMBL/GenBank/DDBJ whole genome shotgun (WGS) entry which is preliminary data.</text>
</comment>
<evidence type="ECO:0000313" key="1">
    <source>
        <dbReference type="EMBL" id="KAF7827035.1"/>
    </source>
</evidence>
<sequence>MHGVGGEGKQVEGIVGMFKVKGPMAFWYFGSGERYGTFKEEGKVFADKADVFRIQVKSARNHARNGAVHIFPSFGHMSPWLHRSSKSSDSIIPKLGQCKS</sequence>
<gene>
    <name evidence="1" type="ORF">G2W53_018199</name>
</gene>
<dbReference type="AlphaFoldDB" id="A0A834TVE6"/>
<evidence type="ECO:0000313" key="2">
    <source>
        <dbReference type="Proteomes" id="UP000634136"/>
    </source>
</evidence>
<organism evidence="1 2">
    <name type="scientific">Senna tora</name>
    <dbReference type="NCBI Taxonomy" id="362788"/>
    <lineage>
        <taxon>Eukaryota</taxon>
        <taxon>Viridiplantae</taxon>
        <taxon>Streptophyta</taxon>
        <taxon>Embryophyta</taxon>
        <taxon>Tracheophyta</taxon>
        <taxon>Spermatophyta</taxon>
        <taxon>Magnoliopsida</taxon>
        <taxon>eudicotyledons</taxon>
        <taxon>Gunneridae</taxon>
        <taxon>Pentapetalae</taxon>
        <taxon>rosids</taxon>
        <taxon>fabids</taxon>
        <taxon>Fabales</taxon>
        <taxon>Fabaceae</taxon>
        <taxon>Caesalpinioideae</taxon>
        <taxon>Cassia clade</taxon>
        <taxon>Senna</taxon>
    </lineage>
</organism>